<reference evidence="1" key="2">
    <citation type="submission" date="2021-08" db="EMBL/GenBank/DDBJ databases">
        <authorList>
            <person name="Tani A."/>
            <person name="Ola A."/>
            <person name="Ogura Y."/>
            <person name="Katsura K."/>
            <person name="Hayashi T."/>
        </authorList>
    </citation>
    <scope>NUCLEOTIDE SEQUENCE</scope>
    <source>
        <strain evidence="1">DSM 14458</strain>
    </source>
</reference>
<proteinExistence type="predicted"/>
<sequence length="30" mass="3018">MVKPALSAATCSALSQAVRSAPDPLTTDTD</sequence>
<comment type="caution">
    <text evidence="1">The sequence shown here is derived from an EMBL/GenBank/DDBJ whole genome shotgun (WGS) entry which is preliminary data.</text>
</comment>
<dbReference type="Proteomes" id="UP001055093">
    <property type="component" value="Unassembled WGS sequence"/>
</dbReference>
<organism evidence="1 2">
    <name type="scientific">Methylorubrum suomiense</name>
    <dbReference type="NCBI Taxonomy" id="144191"/>
    <lineage>
        <taxon>Bacteria</taxon>
        <taxon>Pseudomonadati</taxon>
        <taxon>Pseudomonadota</taxon>
        <taxon>Alphaproteobacteria</taxon>
        <taxon>Hyphomicrobiales</taxon>
        <taxon>Methylobacteriaceae</taxon>
        <taxon>Methylorubrum</taxon>
    </lineage>
</organism>
<keyword evidence="2" id="KW-1185">Reference proteome</keyword>
<protein>
    <submittedName>
        <fullName evidence="1">Uncharacterized protein</fullName>
    </submittedName>
</protein>
<reference evidence="1" key="1">
    <citation type="journal article" date="2021" name="Front. Microbiol.">
        <title>Comprehensive Comparative Genomics and Phenotyping of Methylobacterium Species.</title>
        <authorList>
            <person name="Alessa O."/>
            <person name="Ogura Y."/>
            <person name="Fujitani Y."/>
            <person name="Takami H."/>
            <person name="Hayashi T."/>
            <person name="Sahin N."/>
            <person name="Tani A."/>
        </authorList>
    </citation>
    <scope>NUCLEOTIDE SEQUENCE</scope>
    <source>
        <strain evidence="1">DSM 14458</strain>
    </source>
</reference>
<accession>A0ABQ4V2F0</accession>
<dbReference type="EMBL" id="BPRE01000030">
    <property type="protein sequence ID" value="GJE78612.1"/>
    <property type="molecule type" value="Genomic_DNA"/>
</dbReference>
<name>A0ABQ4V2F0_9HYPH</name>
<evidence type="ECO:0000313" key="1">
    <source>
        <dbReference type="EMBL" id="GJE78612.1"/>
    </source>
</evidence>
<gene>
    <name evidence="1" type="ORF">BGCPKDLD_5230</name>
</gene>
<evidence type="ECO:0000313" key="2">
    <source>
        <dbReference type="Proteomes" id="UP001055093"/>
    </source>
</evidence>